<keyword evidence="2" id="KW-0812">Transmembrane</keyword>
<accession>A0A0F9KPQ3</accession>
<keyword evidence="1" id="KW-0175">Coiled coil</keyword>
<proteinExistence type="predicted"/>
<name>A0A0F9KPQ3_9ZZZZ</name>
<dbReference type="AlphaFoldDB" id="A0A0F9KPQ3"/>
<keyword evidence="2" id="KW-1133">Transmembrane helix</keyword>
<feature type="coiled-coil region" evidence="1">
    <location>
        <begin position="38"/>
        <end position="69"/>
    </location>
</feature>
<evidence type="ECO:0000313" key="3">
    <source>
        <dbReference type="EMBL" id="KKM17365.1"/>
    </source>
</evidence>
<keyword evidence="2" id="KW-0472">Membrane</keyword>
<sequence length="90" mass="10514">MDIEIASTAIGILGTFCVLFLVRNRKIESLHNRIEFRLEEIMKKLHIAERKLEEEKREHETSKRAAETTIKDQQKIIDDMIKKAKKPNPG</sequence>
<feature type="non-terminal residue" evidence="3">
    <location>
        <position position="90"/>
    </location>
</feature>
<evidence type="ECO:0000256" key="2">
    <source>
        <dbReference type="SAM" id="Phobius"/>
    </source>
</evidence>
<comment type="caution">
    <text evidence="3">The sequence shown here is derived from an EMBL/GenBank/DDBJ whole genome shotgun (WGS) entry which is preliminary data.</text>
</comment>
<dbReference type="EMBL" id="LAZR01014468">
    <property type="protein sequence ID" value="KKM17365.1"/>
    <property type="molecule type" value="Genomic_DNA"/>
</dbReference>
<protein>
    <submittedName>
        <fullName evidence="3">Uncharacterized protein</fullName>
    </submittedName>
</protein>
<gene>
    <name evidence="3" type="ORF">LCGC14_1676460</name>
</gene>
<evidence type="ECO:0000256" key="1">
    <source>
        <dbReference type="SAM" id="Coils"/>
    </source>
</evidence>
<organism evidence="3">
    <name type="scientific">marine sediment metagenome</name>
    <dbReference type="NCBI Taxonomy" id="412755"/>
    <lineage>
        <taxon>unclassified sequences</taxon>
        <taxon>metagenomes</taxon>
        <taxon>ecological metagenomes</taxon>
    </lineage>
</organism>
<reference evidence="3" key="1">
    <citation type="journal article" date="2015" name="Nature">
        <title>Complex archaea that bridge the gap between prokaryotes and eukaryotes.</title>
        <authorList>
            <person name="Spang A."/>
            <person name="Saw J.H."/>
            <person name="Jorgensen S.L."/>
            <person name="Zaremba-Niedzwiedzka K."/>
            <person name="Martijn J."/>
            <person name="Lind A.E."/>
            <person name="van Eijk R."/>
            <person name="Schleper C."/>
            <person name="Guy L."/>
            <person name="Ettema T.J."/>
        </authorList>
    </citation>
    <scope>NUCLEOTIDE SEQUENCE</scope>
</reference>
<feature type="transmembrane region" description="Helical" evidence="2">
    <location>
        <begin position="6"/>
        <end position="23"/>
    </location>
</feature>